<evidence type="ECO:0008006" key="4">
    <source>
        <dbReference type="Google" id="ProtNLM"/>
    </source>
</evidence>
<evidence type="ECO:0000256" key="1">
    <source>
        <dbReference type="SAM" id="MobiDB-lite"/>
    </source>
</evidence>
<dbReference type="KEGG" id="sbae:DSM104329_03380"/>
<dbReference type="InterPro" id="IPR018735">
    <property type="entry name" value="DUF2277"/>
</dbReference>
<dbReference type="RefSeq" id="WP_259311032.1">
    <property type="nucleotide sequence ID" value="NZ_CP087164.1"/>
</dbReference>
<reference evidence="2" key="1">
    <citation type="journal article" date="2022" name="Int. J. Syst. Evol. Microbiol.">
        <title>Pseudomonas aegrilactucae sp. nov. and Pseudomonas morbosilactucae sp. nov., pathogens causing bacterial rot of lettuce in Japan.</title>
        <authorList>
            <person name="Sawada H."/>
            <person name="Fujikawa T."/>
            <person name="Satou M."/>
        </authorList>
    </citation>
    <scope>NUCLEOTIDE SEQUENCE</scope>
    <source>
        <strain evidence="2">0166_1</strain>
    </source>
</reference>
<sequence length="89" mass="9799">MCRNIRTLHNFEPPATDDEVRAAALQYVRKISGSTKPSQANAEAFERAVDEVADASRRLLDSLSTAAPPKDREVEAAKARERAAKRYAA</sequence>
<dbReference type="Pfam" id="PF10041">
    <property type="entry name" value="DUF2277"/>
    <property type="match status" value="1"/>
</dbReference>
<evidence type="ECO:0000313" key="2">
    <source>
        <dbReference type="EMBL" id="UGS36968.1"/>
    </source>
</evidence>
<name>A0A9E6XZL6_9ACTN</name>
<proteinExistence type="predicted"/>
<accession>A0A9E6XZL6</accession>
<evidence type="ECO:0000313" key="3">
    <source>
        <dbReference type="Proteomes" id="UP001162834"/>
    </source>
</evidence>
<feature type="region of interest" description="Disordered" evidence="1">
    <location>
        <begin position="62"/>
        <end position="89"/>
    </location>
</feature>
<dbReference type="Proteomes" id="UP001162834">
    <property type="component" value="Chromosome"/>
</dbReference>
<feature type="compositionally biased region" description="Basic and acidic residues" evidence="1">
    <location>
        <begin position="69"/>
        <end position="89"/>
    </location>
</feature>
<organism evidence="2 3">
    <name type="scientific">Capillimicrobium parvum</name>
    <dbReference type="NCBI Taxonomy" id="2884022"/>
    <lineage>
        <taxon>Bacteria</taxon>
        <taxon>Bacillati</taxon>
        <taxon>Actinomycetota</taxon>
        <taxon>Thermoleophilia</taxon>
        <taxon>Solirubrobacterales</taxon>
        <taxon>Capillimicrobiaceae</taxon>
        <taxon>Capillimicrobium</taxon>
    </lineage>
</organism>
<gene>
    <name evidence="2" type="ORF">DSM104329_03380</name>
</gene>
<dbReference type="AlphaFoldDB" id="A0A9E6XZL6"/>
<protein>
    <recommendedName>
        <fullName evidence="4">DUF2277 domain-containing protein</fullName>
    </recommendedName>
</protein>
<dbReference type="EMBL" id="CP087164">
    <property type="protein sequence ID" value="UGS36968.1"/>
    <property type="molecule type" value="Genomic_DNA"/>
</dbReference>
<keyword evidence="3" id="KW-1185">Reference proteome</keyword>